<keyword evidence="2" id="KW-1185">Reference proteome</keyword>
<proteinExistence type="predicted"/>
<gene>
    <name evidence="1" type="ORF">MRB53_019272</name>
</gene>
<sequence length="104" mass="11057">MASASGPLLLMTVAGRLDDLSPSNEKGNPNPCWSRVALSKPSWIVRTESNVWRDVRKKPHPPCVVCKGSGRVDCHHCQGKGAGLVVEVALAIAIVVLGQENTGM</sequence>
<comment type="caution">
    <text evidence="1">The sequence shown here is derived from an EMBL/GenBank/DDBJ whole genome shotgun (WGS) entry which is preliminary data.</text>
</comment>
<evidence type="ECO:0000313" key="2">
    <source>
        <dbReference type="Proteomes" id="UP001234297"/>
    </source>
</evidence>
<name>A0ACC2KXR3_PERAE</name>
<dbReference type="EMBL" id="CM056814">
    <property type="protein sequence ID" value="KAJ8625965.1"/>
    <property type="molecule type" value="Genomic_DNA"/>
</dbReference>
<protein>
    <submittedName>
        <fullName evidence="1">Uncharacterized protein</fullName>
    </submittedName>
</protein>
<accession>A0ACC2KXR3</accession>
<organism evidence="1 2">
    <name type="scientific">Persea americana</name>
    <name type="common">Avocado</name>
    <dbReference type="NCBI Taxonomy" id="3435"/>
    <lineage>
        <taxon>Eukaryota</taxon>
        <taxon>Viridiplantae</taxon>
        <taxon>Streptophyta</taxon>
        <taxon>Embryophyta</taxon>
        <taxon>Tracheophyta</taxon>
        <taxon>Spermatophyta</taxon>
        <taxon>Magnoliopsida</taxon>
        <taxon>Magnoliidae</taxon>
        <taxon>Laurales</taxon>
        <taxon>Lauraceae</taxon>
        <taxon>Persea</taxon>
    </lineage>
</organism>
<dbReference type="Proteomes" id="UP001234297">
    <property type="component" value="Chromosome 6"/>
</dbReference>
<evidence type="ECO:0000313" key="1">
    <source>
        <dbReference type="EMBL" id="KAJ8625965.1"/>
    </source>
</evidence>
<reference evidence="1 2" key="1">
    <citation type="journal article" date="2022" name="Hortic Res">
        <title>A haplotype resolved chromosomal level avocado genome allows analysis of novel avocado genes.</title>
        <authorList>
            <person name="Nath O."/>
            <person name="Fletcher S.J."/>
            <person name="Hayward A."/>
            <person name="Shaw L.M."/>
            <person name="Masouleh A.K."/>
            <person name="Furtado A."/>
            <person name="Henry R.J."/>
            <person name="Mitter N."/>
        </authorList>
    </citation>
    <scope>NUCLEOTIDE SEQUENCE [LARGE SCALE GENOMIC DNA]</scope>
    <source>
        <strain evidence="2">cv. Hass</strain>
    </source>
</reference>